<keyword evidence="2" id="KW-0680">Restriction system</keyword>
<gene>
    <name evidence="5" type="ORF">HX882_14620</name>
</gene>
<evidence type="ECO:0000256" key="3">
    <source>
        <dbReference type="ARBA" id="ARBA00023125"/>
    </source>
</evidence>
<accession>A0A7Y7XCM4</accession>
<keyword evidence="5" id="KW-0540">Nuclease</keyword>
<dbReference type="PANTHER" id="PTHR30408">
    <property type="entry name" value="TYPE-1 RESTRICTION ENZYME ECOKI SPECIFICITY PROTEIN"/>
    <property type="match status" value="1"/>
</dbReference>
<dbReference type="GO" id="GO:0003677">
    <property type="term" value="F:DNA binding"/>
    <property type="evidence" value="ECO:0007669"/>
    <property type="project" value="UniProtKB-KW"/>
</dbReference>
<feature type="domain" description="Type I restriction modification DNA specificity" evidence="4">
    <location>
        <begin position="202"/>
        <end position="360"/>
    </location>
</feature>
<dbReference type="InterPro" id="IPR052021">
    <property type="entry name" value="Type-I_RS_S_subunit"/>
</dbReference>
<dbReference type="Proteomes" id="UP000539985">
    <property type="component" value="Unassembled WGS sequence"/>
</dbReference>
<evidence type="ECO:0000259" key="4">
    <source>
        <dbReference type="Pfam" id="PF01420"/>
    </source>
</evidence>
<dbReference type="Gene3D" id="3.90.220.20">
    <property type="entry name" value="DNA methylase specificity domains"/>
    <property type="match status" value="2"/>
</dbReference>
<dbReference type="EMBL" id="JACAQB010000007">
    <property type="protein sequence ID" value="NWB97131.1"/>
    <property type="molecule type" value="Genomic_DNA"/>
</dbReference>
<comment type="similarity">
    <text evidence="1">Belongs to the type-I restriction system S methylase family.</text>
</comment>
<dbReference type="InterPro" id="IPR044946">
    <property type="entry name" value="Restrct_endonuc_typeI_TRD_sf"/>
</dbReference>
<dbReference type="AlphaFoldDB" id="A0A7Y7XCM4"/>
<dbReference type="PANTHER" id="PTHR30408:SF12">
    <property type="entry name" value="TYPE I RESTRICTION ENZYME MJAVIII SPECIFICITY SUBUNIT"/>
    <property type="match status" value="1"/>
</dbReference>
<dbReference type="RefSeq" id="WP_177102729.1">
    <property type="nucleotide sequence ID" value="NZ_JACAQB010000007.1"/>
</dbReference>
<dbReference type="InterPro" id="IPR000055">
    <property type="entry name" value="Restrct_endonuc_typeI_TRD"/>
</dbReference>
<sequence>MSWPATRLGSLLLDARPGFASGEELDSGILQVRMNNVKPDGAWDWTKRRFVPATARQIERYSLQLGDVLFNSTNSAEQVGKSALYKKHVESVVCFSNHFIRLRTDSEKLAPEYLVHFLGWLWGRRVFENMVNSWVNQATVRREDLLDLGIPLPPLTEQKRIAAILDKIDAARLKRQQTMQLVDDFLKSVFLDMFGDPVVNSKGWEMKSIKEMAVVTTGNTPPRGDVDNYGDFIEWIKSDNINTPSDFLTVAAESLSEAGYMIGRHVAAGSTLLTCIAGSFECIGNVAYVDRLVAFNQQINALTPKVGVNEVFLYSLAKYCKKIIQAASTGGMKGMVSKGKLESVRLICPPENLQRKFAEVFCGCQSLRKGMERSASEISEGLSSIKQRAFSG</sequence>
<dbReference type="CDD" id="cd17293">
    <property type="entry name" value="RMtype1_S_Ppo21ORF8840P_TRD1-CR1_like"/>
    <property type="match status" value="1"/>
</dbReference>
<feature type="domain" description="Type I restriction modification DNA specificity" evidence="4">
    <location>
        <begin position="56"/>
        <end position="177"/>
    </location>
</feature>
<dbReference type="GO" id="GO:0009307">
    <property type="term" value="P:DNA restriction-modification system"/>
    <property type="evidence" value="ECO:0007669"/>
    <property type="project" value="UniProtKB-KW"/>
</dbReference>
<reference evidence="5 6" key="1">
    <citation type="submission" date="2020-04" db="EMBL/GenBank/DDBJ databases">
        <title>Molecular characterization of pseudomonads from Agaricus bisporus reveal novel blotch 2 pathogens in Western Europe.</title>
        <authorList>
            <person name="Taparia T."/>
            <person name="Krijger M."/>
            <person name="Haynes E."/>
            <person name="Elpinstone J.G."/>
            <person name="Noble R."/>
            <person name="Van Der Wolf J."/>
        </authorList>
    </citation>
    <scope>NUCLEOTIDE SEQUENCE [LARGE SCALE GENOMIC DNA]</scope>
    <source>
        <strain evidence="5 6">H7001</strain>
    </source>
</reference>
<dbReference type="SUPFAM" id="SSF116734">
    <property type="entry name" value="DNA methylase specificity domain"/>
    <property type="match status" value="2"/>
</dbReference>
<evidence type="ECO:0000313" key="6">
    <source>
        <dbReference type="Proteomes" id="UP000539985"/>
    </source>
</evidence>
<evidence type="ECO:0000256" key="1">
    <source>
        <dbReference type="ARBA" id="ARBA00010923"/>
    </source>
</evidence>
<name>A0A7Y7XCM4_9PSED</name>
<evidence type="ECO:0000313" key="5">
    <source>
        <dbReference type="EMBL" id="NWB97131.1"/>
    </source>
</evidence>
<proteinExistence type="inferred from homology"/>
<keyword evidence="3" id="KW-0238">DNA-binding</keyword>
<dbReference type="Pfam" id="PF01420">
    <property type="entry name" value="Methylase_S"/>
    <property type="match status" value="2"/>
</dbReference>
<keyword evidence="5" id="KW-0378">Hydrolase</keyword>
<evidence type="ECO:0000256" key="2">
    <source>
        <dbReference type="ARBA" id="ARBA00022747"/>
    </source>
</evidence>
<organism evidence="5 6">
    <name type="scientific">Pseudomonas gingeri</name>
    <dbReference type="NCBI Taxonomy" id="117681"/>
    <lineage>
        <taxon>Bacteria</taxon>
        <taxon>Pseudomonadati</taxon>
        <taxon>Pseudomonadota</taxon>
        <taxon>Gammaproteobacteria</taxon>
        <taxon>Pseudomonadales</taxon>
        <taxon>Pseudomonadaceae</taxon>
        <taxon>Pseudomonas</taxon>
    </lineage>
</organism>
<keyword evidence="5" id="KW-0255">Endonuclease</keyword>
<dbReference type="GO" id="GO:0004519">
    <property type="term" value="F:endonuclease activity"/>
    <property type="evidence" value="ECO:0007669"/>
    <property type="project" value="UniProtKB-KW"/>
</dbReference>
<comment type="caution">
    <text evidence="5">The sequence shown here is derived from an EMBL/GenBank/DDBJ whole genome shotgun (WGS) entry which is preliminary data.</text>
</comment>
<protein>
    <submittedName>
        <fullName evidence="5">Restriction endonuclease subunit S</fullName>
    </submittedName>
</protein>